<dbReference type="Pfam" id="PF00581">
    <property type="entry name" value="Rhodanese"/>
    <property type="match status" value="1"/>
</dbReference>
<dbReference type="SUPFAM" id="SSF52821">
    <property type="entry name" value="Rhodanese/Cell cycle control phosphatase"/>
    <property type="match status" value="1"/>
</dbReference>
<dbReference type="PROSITE" id="PS50206">
    <property type="entry name" value="RHODANESE_3"/>
    <property type="match status" value="1"/>
</dbReference>
<dbReference type="CDD" id="cd00158">
    <property type="entry name" value="RHOD"/>
    <property type="match status" value="1"/>
</dbReference>
<dbReference type="PANTHER" id="PTHR43031">
    <property type="entry name" value="FAD-DEPENDENT OXIDOREDUCTASE"/>
    <property type="match status" value="1"/>
</dbReference>
<dbReference type="InterPro" id="IPR001763">
    <property type="entry name" value="Rhodanese-like_dom"/>
</dbReference>
<gene>
    <name evidence="2" type="ORF">J2Z69_001161</name>
</gene>
<dbReference type="SMART" id="SM00450">
    <property type="entry name" value="RHOD"/>
    <property type="match status" value="1"/>
</dbReference>
<dbReference type="RefSeq" id="WP_209859919.1">
    <property type="nucleotide sequence ID" value="NZ_JAGGLD010000001.1"/>
</dbReference>
<keyword evidence="3" id="KW-1185">Reference proteome</keyword>
<dbReference type="InterPro" id="IPR050229">
    <property type="entry name" value="GlpE_sulfurtransferase"/>
</dbReference>
<protein>
    <submittedName>
        <fullName evidence="2">Rhodanese-related sulfurtransferase</fullName>
    </submittedName>
</protein>
<accession>A0ABS4JEJ6</accession>
<evidence type="ECO:0000259" key="1">
    <source>
        <dbReference type="PROSITE" id="PS50206"/>
    </source>
</evidence>
<dbReference type="InterPro" id="IPR036873">
    <property type="entry name" value="Rhodanese-like_dom_sf"/>
</dbReference>
<comment type="caution">
    <text evidence="2">The sequence shown here is derived from an EMBL/GenBank/DDBJ whole genome shotgun (WGS) entry which is preliminary data.</text>
</comment>
<evidence type="ECO:0000313" key="2">
    <source>
        <dbReference type="EMBL" id="MBP2000142.1"/>
    </source>
</evidence>
<feature type="domain" description="Rhodanese" evidence="1">
    <location>
        <begin position="20"/>
        <end position="103"/>
    </location>
</feature>
<dbReference type="EMBL" id="JAGGLD010000001">
    <property type="protein sequence ID" value="MBP2000142.1"/>
    <property type="molecule type" value="Genomic_DNA"/>
</dbReference>
<name>A0ABS4JEJ6_9BACL</name>
<dbReference type="Gene3D" id="3.40.250.10">
    <property type="entry name" value="Rhodanese-like domain"/>
    <property type="match status" value="1"/>
</dbReference>
<reference evidence="2 3" key="1">
    <citation type="submission" date="2021-03" db="EMBL/GenBank/DDBJ databases">
        <title>Genomic Encyclopedia of Type Strains, Phase IV (KMG-IV): sequencing the most valuable type-strain genomes for metagenomic binning, comparative biology and taxonomic classification.</title>
        <authorList>
            <person name="Goeker M."/>
        </authorList>
    </citation>
    <scope>NUCLEOTIDE SEQUENCE [LARGE SCALE GENOMIC DNA]</scope>
    <source>
        <strain evidence="2 3">DSM 26806</strain>
    </source>
</reference>
<sequence>MSFNHLPSITPEEVADRLNQGQSVVMLDVREADELSEGHIEGAQHIPLGQLVERYKELKAAEEIIVMCRSGNRSGVACELLTEKGFKVLNMSGGLSAWTDESLFNK</sequence>
<dbReference type="PANTHER" id="PTHR43031:SF1">
    <property type="entry name" value="PYRIDINE NUCLEOTIDE-DISULPHIDE OXIDOREDUCTASE"/>
    <property type="match status" value="1"/>
</dbReference>
<organism evidence="2 3">
    <name type="scientific">Paenibacillus shirakamiensis</name>
    <dbReference type="NCBI Taxonomy" id="1265935"/>
    <lineage>
        <taxon>Bacteria</taxon>
        <taxon>Bacillati</taxon>
        <taxon>Bacillota</taxon>
        <taxon>Bacilli</taxon>
        <taxon>Bacillales</taxon>
        <taxon>Paenibacillaceae</taxon>
        <taxon>Paenibacillus</taxon>
    </lineage>
</organism>
<evidence type="ECO:0000313" key="3">
    <source>
        <dbReference type="Proteomes" id="UP001519288"/>
    </source>
</evidence>
<dbReference type="Proteomes" id="UP001519288">
    <property type="component" value="Unassembled WGS sequence"/>
</dbReference>
<proteinExistence type="predicted"/>